<protein>
    <submittedName>
        <fullName evidence="3">Uncharacterized protein</fullName>
    </submittedName>
</protein>
<feature type="coiled-coil region" evidence="1">
    <location>
        <begin position="42"/>
        <end position="69"/>
    </location>
</feature>
<dbReference type="AlphaFoldDB" id="A0A438HPW6"/>
<comment type="caution">
    <text evidence="3">The sequence shown here is derived from an EMBL/GenBank/DDBJ whole genome shotgun (WGS) entry which is preliminary data.</text>
</comment>
<accession>A0A438HPW6</accession>
<feature type="region of interest" description="Disordered" evidence="2">
    <location>
        <begin position="1"/>
        <end position="29"/>
    </location>
</feature>
<feature type="compositionally biased region" description="Polar residues" evidence="2">
    <location>
        <begin position="11"/>
        <end position="29"/>
    </location>
</feature>
<evidence type="ECO:0000256" key="1">
    <source>
        <dbReference type="SAM" id="Coils"/>
    </source>
</evidence>
<keyword evidence="1" id="KW-0175">Coiled coil</keyword>
<organism evidence="3 4">
    <name type="scientific">Vitis vinifera</name>
    <name type="common">Grape</name>
    <dbReference type="NCBI Taxonomy" id="29760"/>
    <lineage>
        <taxon>Eukaryota</taxon>
        <taxon>Viridiplantae</taxon>
        <taxon>Streptophyta</taxon>
        <taxon>Embryophyta</taxon>
        <taxon>Tracheophyta</taxon>
        <taxon>Spermatophyta</taxon>
        <taxon>Magnoliopsida</taxon>
        <taxon>eudicotyledons</taxon>
        <taxon>Gunneridae</taxon>
        <taxon>Pentapetalae</taxon>
        <taxon>rosids</taxon>
        <taxon>Vitales</taxon>
        <taxon>Vitaceae</taxon>
        <taxon>Viteae</taxon>
        <taxon>Vitis</taxon>
    </lineage>
</organism>
<reference evidence="3 4" key="1">
    <citation type="journal article" date="2018" name="PLoS Genet.">
        <title>Population sequencing reveals clonal diversity and ancestral inbreeding in the grapevine cultivar Chardonnay.</title>
        <authorList>
            <person name="Roach M.J."/>
            <person name="Johnson D.L."/>
            <person name="Bohlmann J."/>
            <person name="van Vuuren H.J."/>
            <person name="Jones S.J."/>
            <person name="Pretorius I.S."/>
            <person name="Schmidt S.A."/>
            <person name="Borneman A.R."/>
        </authorList>
    </citation>
    <scope>NUCLEOTIDE SEQUENCE [LARGE SCALE GENOMIC DNA]</scope>
    <source>
        <strain evidence="4">cv. Chardonnay</strain>
        <tissue evidence="3">Leaf</tissue>
    </source>
</reference>
<proteinExistence type="predicted"/>
<sequence>MCGKLHKKPQNLKQINNKGGNQPTRLGQANHTVIVEEKPEQVALNKSSIERLKQLLNQLENSNANSSSNSGSYFLAQSVSLGKTIELGKLKDILYYLETD</sequence>
<feature type="compositionally biased region" description="Basic residues" evidence="2">
    <location>
        <begin position="1"/>
        <end position="10"/>
    </location>
</feature>
<dbReference type="EMBL" id="QGNW01000193">
    <property type="protein sequence ID" value="RVW86489.1"/>
    <property type="molecule type" value="Genomic_DNA"/>
</dbReference>
<evidence type="ECO:0000256" key="2">
    <source>
        <dbReference type="SAM" id="MobiDB-lite"/>
    </source>
</evidence>
<evidence type="ECO:0000313" key="3">
    <source>
        <dbReference type="EMBL" id="RVW86489.1"/>
    </source>
</evidence>
<gene>
    <name evidence="3" type="ORF">CK203_042144</name>
</gene>
<name>A0A438HPW6_VITVI</name>
<evidence type="ECO:0000313" key="4">
    <source>
        <dbReference type="Proteomes" id="UP000288805"/>
    </source>
</evidence>
<dbReference type="Proteomes" id="UP000288805">
    <property type="component" value="Unassembled WGS sequence"/>
</dbReference>